<evidence type="ECO:0000256" key="1">
    <source>
        <dbReference type="SAM" id="MobiDB-lite"/>
    </source>
</evidence>
<feature type="compositionally biased region" description="Basic and acidic residues" evidence="1">
    <location>
        <begin position="72"/>
        <end position="87"/>
    </location>
</feature>
<sequence>ANKMKQKIKPVLVVLGVCALLFSFFSSAIIGEMLWAFAVIIALMAHLISDKAKEVKAPAPQPTPQPEAPIEDAQKKEFEERKKKVEADMAQLNKEMEAKQATETQQEQTKEAPKGVICPICQKECKNKLNYTRHIAFKHPSNIKLEFEKE</sequence>
<feature type="region of interest" description="Disordered" evidence="1">
    <location>
        <begin position="53"/>
        <end position="113"/>
    </location>
</feature>
<accession>X0ZHH9</accession>
<feature type="transmembrane region" description="Helical" evidence="2">
    <location>
        <begin position="12"/>
        <end position="45"/>
    </location>
</feature>
<organism evidence="3">
    <name type="scientific">marine sediment metagenome</name>
    <dbReference type="NCBI Taxonomy" id="412755"/>
    <lineage>
        <taxon>unclassified sequences</taxon>
        <taxon>metagenomes</taxon>
        <taxon>ecological metagenomes</taxon>
    </lineage>
</organism>
<proteinExistence type="predicted"/>
<keyword evidence="2" id="KW-0472">Membrane</keyword>
<evidence type="ECO:0000313" key="3">
    <source>
        <dbReference type="EMBL" id="GAG57587.1"/>
    </source>
</evidence>
<reference evidence="3" key="1">
    <citation type="journal article" date="2014" name="Front. Microbiol.">
        <title>High frequency of phylogenetically diverse reductive dehalogenase-homologous genes in deep subseafloor sedimentary metagenomes.</title>
        <authorList>
            <person name="Kawai M."/>
            <person name="Futagami T."/>
            <person name="Toyoda A."/>
            <person name="Takaki Y."/>
            <person name="Nishi S."/>
            <person name="Hori S."/>
            <person name="Arai W."/>
            <person name="Tsubouchi T."/>
            <person name="Morono Y."/>
            <person name="Uchiyama I."/>
            <person name="Ito T."/>
            <person name="Fujiyama A."/>
            <person name="Inagaki F."/>
            <person name="Takami H."/>
        </authorList>
    </citation>
    <scope>NUCLEOTIDE SEQUENCE</scope>
    <source>
        <strain evidence="3">Expedition CK06-06</strain>
    </source>
</reference>
<name>X0ZHH9_9ZZZZ</name>
<dbReference type="EMBL" id="BART01007417">
    <property type="protein sequence ID" value="GAG57587.1"/>
    <property type="molecule type" value="Genomic_DNA"/>
</dbReference>
<keyword evidence="2" id="KW-1133">Transmembrane helix</keyword>
<comment type="caution">
    <text evidence="3">The sequence shown here is derived from an EMBL/GenBank/DDBJ whole genome shotgun (WGS) entry which is preliminary data.</text>
</comment>
<evidence type="ECO:0000256" key="2">
    <source>
        <dbReference type="SAM" id="Phobius"/>
    </source>
</evidence>
<gene>
    <name evidence="3" type="ORF">S01H4_16881</name>
</gene>
<protein>
    <submittedName>
        <fullName evidence="3">Uncharacterized protein</fullName>
    </submittedName>
</protein>
<feature type="non-terminal residue" evidence="3">
    <location>
        <position position="1"/>
    </location>
</feature>
<keyword evidence="2" id="KW-0812">Transmembrane</keyword>
<dbReference type="AlphaFoldDB" id="X0ZHH9"/>